<dbReference type="RefSeq" id="WP_072625555.1">
    <property type="nucleotide sequence ID" value="NZ_CP013290.1"/>
</dbReference>
<feature type="region of interest" description="Disordered" evidence="1">
    <location>
        <begin position="34"/>
        <end position="57"/>
    </location>
</feature>
<name>A0A1L3MJA8_9MICO</name>
<evidence type="ECO:0000313" key="2">
    <source>
        <dbReference type="EMBL" id="APH02411.1"/>
    </source>
</evidence>
<dbReference type="EMBL" id="CP013290">
    <property type="protein sequence ID" value="APH02411.1"/>
    <property type="molecule type" value="Genomic_DNA"/>
</dbReference>
<proteinExistence type="predicted"/>
<accession>A0A1L3MJA8</accession>
<gene>
    <name evidence="2" type="ORF">ASJ30_13450</name>
</gene>
<protein>
    <submittedName>
        <fullName evidence="2">Uncharacterized protein</fullName>
    </submittedName>
</protein>
<evidence type="ECO:0000256" key="1">
    <source>
        <dbReference type="SAM" id="MobiDB-lite"/>
    </source>
</evidence>
<sequence>MKLTVGTTLASAVDGATVIVVRAGDDDVELTSGGLAMYDPKSDEAPQGEPDGSQLGGVQIGKRYVTEADDVELLATKPGKGTLAIDGVALRLRDAKPLPASD</sequence>
<evidence type="ECO:0000313" key="3">
    <source>
        <dbReference type="Proteomes" id="UP000182938"/>
    </source>
</evidence>
<dbReference type="AlphaFoldDB" id="A0A1L3MJA8"/>
<dbReference type="Proteomes" id="UP000182938">
    <property type="component" value="Chromosome"/>
</dbReference>
<organism evidence="2 3">
    <name type="scientific">Janibacter indicus</name>
    <dbReference type="NCBI Taxonomy" id="857417"/>
    <lineage>
        <taxon>Bacteria</taxon>
        <taxon>Bacillati</taxon>
        <taxon>Actinomycetota</taxon>
        <taxon>Actinomycetes</taxon>
        <taxon>Micrococcales</taxon>
        <taxon>Intrasporangiaceae</taxon>
        <taxon>Janibacter</taxon>
    </lineage>
</organism>
<dbReference type="KEGG" id="jte:ASJ30_13450"/>
<keyword evidence="3" id="KW-1185">Reference proteome</keyword>
<reference evidence="2 3" key="1">
    <citation type="submission" date="2015-11" db="EMBL/GenBank/DDBJ databases">
        <authorList>
            <person name="Zhang Y."/>
            <person name="Guo Z."/>
        </authorList>
    </citation>
    <scope>NUCLEOTIDE SEQUENCE [LARGE SCALE GENOMIC DNA]</scope>
    <source>
        <strain evidence="2 3">YFY001</strain>
    </source>
</reference>